<reference evidence="1 2" key="1">
    <citation type="submission" date="2019-02" db="EMBL/GenBank/DDBJ databases">
        <title>Deep-cultivation of Planctomycetes and their phenomic and genomic characterization uncovers novel biology.</title>
        <authorList>
            <person name="Wiegand S."/>
            <person name="Jogler M."/>
            <person name="Boedeker C."/>
            <person name="Pinto D."/>
            <person name="Vollmers J."/>
            <person name="Rivas-Marin E."/>
            <person name="Kohn T."/>
            <person name="Peeters S.H."/>
            <person name="Heuer A."/>
            <person name="Rast P."/>
            <person name="Oberbeckmann S."/>
            <person name="Bunk B."/>
            <person name="Jeske O."/>
            <person name="Meyerdierks A."/>
            <person name="Storesund J.E."/>
            <person name="Kallscheuer N."/>
            <person name="Luecker S."/>
            <person name="Lage O.M."/>
            <person name="Pohl T."/>
            <person name="Merkel B.J."/>
            <person name="Hornburger P."/>
            <person name="Mueller R.-W."/>
            <person name="Bruemmer F."/>
            <person name="Labrenz M."/>
            <person name="Spormann A.M."/>
            <person name="Op Den Camp H."/>
            <person name="Overmann J."/>
            <person name="Amann R."/>
            <person name="Jetten M.S.M."/>
            <person name="Mascher T."/>
            <person name="Medema M.H."/>
            <person name="Devos D.P."/>
            <person name="Kaster A.-K."/>
            <person name="Ovreas L."/>
            <person name="Rohde M."/>
            <person name="Galperin M.Y."/>
            <person name="Jogler C."/>
        </authorList>
    </citation>
    <scope>NUCLEOTIDE SEQUENCE [LARGE SCALE GENOMIC DNA]</scope>
    <source>
        <strain evidence="1 2">CA85</strain>
    </source>
</reference>
<evidence type="ECO:0000313" key="2">
    <source>
        <dbReference type="Proteomes" id="UP000318053"/>
    </source>
</evidence>
<keyword evidence="2" id="KW-1185">Reference proteome</keyword>
<comment type="caution">
    <text evidence="1">The sequence shown here is derived from an EMBL/GenBank/DDBJ whole genome shotgun (WGS) entry which is preliminary data.</text>
</comment>
<proteinExistence type="predicted"/>
<sequence length="99" mass="10842">MSAPLLTIRNHHAAGCGDPPIIDGTGRGQYVGYFENQFGEQWIFTRNRRTGTATLRGGDMGWNTAVDVTDGTVEQLVLGESESLWLQSCLDSSRPKART</sequence>
<protein>
    <submittedName>
        <fullName evidence="1">Uncharacterized protein</fullName>
    </submittedName>
</protein>
<organism evidence="1 2">
    <name type="scientific">Allorhodopirellula solitaria</name>
    <dbReference type="NCBI Taxonomy" id="2527987"/>
    <lineage>
        <taxon>Bacteria</taxon>
        <taxon>Pseudomonadati</taxon>
        <taxon>Planctomycetota</taxon>
        <taxon>Planctomycetia</taxon>
        <taxon>Pirellulales</taxon>
        <taxon>Pirellulaceae</taxon>
        <taxon>Allorhodopirellula</taxon>
    </lineage>
</organism>
<dbReference type="Proteomes" id="UP000318053">
    <property type="component" value="Unassembled WGS sequence"/>
</dbReference>
<dbReference type="AlphaFoldDB" id="A0A5C5XTX3"/>
<evidence type="ECO:0000313" key="1">
    <source>
        <dbReference type="EMBL" id="TWT66687.1"/>
    </source>
</evidence>
<dbReference type="OrthoDB" id="281426at2"/>
<dbReference type="EMBL" id="SJPK01000005">
    <property type="protein sequence ID" value="TWT66687.1"/>
    <property type="molecule type" value="Genomic_DNA"/>
</dbReference>
<gene>
    <name evidence="1" type="ORF">CA85_27840</name>
</gene>
<dbReference type="RefSeq" id="WP_146391733.1">
    <property type="nucleotide sequence ID" value="NZ_SJPK01000005.1"/>
</dbReference>
<name>A0A5C5XTX3_9BACT</name>
<accession>A0A5C5XTX3</accession>